<keyword evidence="3" id="KW-0862">Zinc</keyword>
<keyword evidence="1" id="KW-0479">Metal-binding</keyword>
<keyword evidence="8" id="KW-1185">Reference proteome</keyword>
<evidence type="ECO:0000313" key="8">
    <source>
        <dbReference type="Proteomes" id="UP000747542"/>
    </source>
</evidence>
<dbReference type="PROSITE" id="PS50089">
    <property type="entry name" value="ZF_RING_2"/>
    <property type="match status" value="1"/>
</dbReference>
<dbReference type="Pfam" id="PF13445">
    <property type="entry name" value="zf-RING_UBOX"/>
    <property type="match status" value="1"/>
</dbReference>
<dbReference type="EMBL" id="JAHLQT010029499">
    <property type="protein sequence ID" value="KAG7161408.1"/>
    <property type="molecule type" value="Genomic_DNA"/>
</dbReference>
<dbReference type="InterPro" id="IPR013083">
    <property type="entry name" value="Znf_RING/FYVE/PHD"/>
</dbReference>
<dbReference type="InterPro" id="IPR017907">
    <property type="entry name" value="Znf_RING_CS"/>
</dbReference>
<dbReference type="SUPFAM" id="SSF57850">
    <property type="entry name" value="RING/U-box"/>
    <property type="match status" value="1"/>
</dbReference>
<evidence type="ECO:0000256" key="3">
    <source>
        <dbReference type="ARBA" id="ARBA00022833"/>
    </source>
</evidence>
<evidence type="ECO:0000256" key="4">
    <source>
        <dbReference type="PROSITE-ProRule" id="PRU00175"/>
    </source>
</evidence>
<name>A0A8J5MRK6_HOMAM</name>
<dbReference type="PROSITE" id="PS00518">
    <property type="entry name" value="ZF_RING_1"/>
    <property type="match status" value="1"/>
</dbReference>
<organism evidence="7 8">
    <name type="scientific">Homarus americanus</name>
    <name type="common">American lobster</name>
    <dbReference type="NCBI Taxonomy" id="6706"/>
    <lineage>
        <taxon>Eukaryota</taxon>
        <taxon>Metazoa</taxon>
        <taxon>Ecdysozoa</taxon>
        <taxon>Arthropoda</taxon>
        <taxon>Crustacea</taxon>
        <taxon>Multicrustacea</taxon>
        <taxon>Malacostraca</taxon>
        <taxon>Eumalacostraca</taxon>
        <taxon>Eucarida</taxon>
        <taxon>Decapoda</taxon>
        <taxon>Pleocyemata</taxon>
        <taxon>Astacidea</taxon>
        <taxon>Nephropoidea</taxon>
        <taxon>Nephropidae</taxon>
        <taxon>Homarus</taxon>
    </lineage>
</organism>
<evidence type="ECO:0000313" key="7">
    <source>
        <dbReference type="EMBL" id="KAG7161408.1"/>
    </source>
</evidence>
<feature type="non-terminal residue" evidence="7">
    <location>
        <position position="563"/>
    </location>
</feature>
<sequence>MGGEVSVLPEVIHDDADSREIHTCRVCANTYNHGDNAPVSLPCGHTFCKSCVMRIMTQNGVCCLLATCRKQHKVTSIDSFPVIYALIPQSTSSSNTASENNSTSRTGTRAMTKHKCNITFGQTIITPVVKTMETKSAAQQDDLHLSLLLSSSTAGVTYICPSSLSLQYSRSDLASVLPALQYSRGDSTSVLVLSLQHSRAQQEGLEASVLLLVLQHSRSDLSICPPPCPPVQQGDLSICPSLLVSSTGTAGMTLHLSSSFGPPQHSSRYKARVTLHLSPPVLQYSRSDSTSVLLLVLQHSRSDLHLSSSCPPPAQDTAGVDSKHLSSSLSSSTAEVTYILSSSCPPVQQETLSICPPSCPSTAQQECDFASVLLLSSSTAGGLTSVLLLSSSTAGVTLSICPPPVLQHSRRTHICPLLLSSSTAARLLHLSSLPCPPVQQDTAGVTYICPPPCPPAAGVTYASVLPLSSSTAGVSLPSVLLLVLQYSRRDPKHLSSSSSPPVQQEDSTSWSSSLSLQHSRGLYICPPPVLPAQEGPCTVLPPLSSSTAGVTLKHLSSLLVPPG</sequence>
<dbReference type="Gene3D" id="3.30.40.10">
    <property type="entry name" value="Zinc/RING finger domain, C3HC4 (zinc finger)"/>
    <property type="match status" value="1"/>
</dbReference>
<dbReference type="InterPro" id="IPR001841">
    <property type="entry name" value="Znf_RING"/>
</dbReference>
<reference evidence="7" key="1">
    <citation type="journal article" date="2021" name="Sci. Adv.">
        <title>The American lobster genome reveals insights on longevity, neural, and immune adaptations.</title>
        <authorList>
            <person name="Polinski J.M."/>
            <person name="Zimin A.V."/>
            <person name="Clark K.F."/>
            <person name="Kohn A.B."/>
            <person name="Sadowski N."/>
            <person name="Timp W."/>
            <person name="Ptitsyn A."/>
            <person name="Khanna P."/>
            <person name="Romanova D.Y."/>
            <person name="Williams P."/>
            <person name="Greenwood S.J."/>
            <person name="Moroz L.L."/>
            <person name="Walt D.R."/>
            <person name="Bodnar A.G."/>
        </authorList>
    </citation>
    <scope>NUCLEOTIDE SEQUENCE</scope>
    <source>
        <strain evidence="7">GMGI-L3</strain>
    </source>
</reference>
<evidence type="ECO:0000259" key="6">
    <source>
        <dbReference type="PROSITE" id="PS50089"/>
    </source>
</evidence>
<evidence type="ECO:0000256" key="2">
    <source>
        <dbReference type="ARBA" id="ARBA00022771"/>
    </source>
</evidence>
<protein>
    <submittedName>
        <fullName evidence="7">Putative RING-type zinc-finger-containing protein</fullName>
    </submittedName>
</protein>
<feature type="region of interest" description="Disordered" evidence="5">
    <location>
        <begin position="306"/>
        <end position="325"/>
    </location>
</feature>
<gene>
    <name evidence="7" type="ORF">Hamer_G014047</name>
</gene>
<feature type="domain" description="RING-type" evidence="6">
    <location>
        <begin position="24"/>
        <end position="62"/>
    </location>
</feature>
<dbReference type="AlphaFoldDB" id="A0A8J5MRK6"/>
<evidence type="ECO:0000256" key="1">
    <source>
        <dbReference type="ARBA" id="ARBA00022723"/>
    </source>
</evidence>
<comment type="caution">
    <text evidence="7">The sequence shown here is derived from an EMBL/GenBank/DDBJ whole genome shotgun (WGS) entry which is preliminary data.</text>
</comment>
<keyword evidence="2 4" id="KW-0863">Zinc-finger</keyword>
<dbReference type="GO" id="GO:0008270">
    <property type="term" value="F:zinc ion binding"/>
    <property type="evidence" value="ECO:0007669"/>
    <property type="project" value="UniProtKB-KW"/>
</dbReference>
<proteinExistence type="predicted"/>
<dbReference type="InterPro" id="IPR027370">
    <property type="entry name" value="Znf-RING_euk"/>
</dbReference>
<evidence type="ECO:0000256" key="5">
    <source>
        <dbReference type="SAM" id="MobiDB-lite"/>
    </source>
</evidence>
<dbReference type="Proteomes" id="UP000747542">
    <property type="component" value="Unassembled WGS sequence"/>
</dbReference>
<accession>A0A8J5MRK6</accession>